<reference evidence="7" key="1">
    <citation type="submission" date="2016-11" db="UniProtKB">
        <authorList>
            <consortium name="WormBaseParasite"/>
        </authorList>
    </citation>
    <scope>IDENTIFICATION</scope>
    <source>
        <strain evidence="7">pt0022</strain>
    </source>
</reference>
<sequence>MVDVRGNIRVTLAGMSRNIVRKSDYGAPPTRMSAGAPPSLPVRRASKGGFRNVTSTISRKRRSEGNLETEDSDSEQASTADDQEENGSGDDIKKEEEQEEKVKKTPRKKRRFRLTDSIAKSKRRAERRAQLAAERKEREESKQQQEDEVNDEVKEHSLTPPPLPKAATVLTYSPMQLFCDSLLRKMKAKDPDEYFAFPKDAELIVHNAMDYNSPGTVYYIAAQKMDLIVQFYFSEPYLRYLFHTLPFSKEIPLEKLGLTLKTKARPLPKADYKTAVVDDATPSTVLETVDPSLKQKLSSRIPDLRVFPTGDQEDGVEPKSHLAFLDNKDGAICLNVINPSSSEKKIITLGDIVGKLEEGTPGLCAPQEHKSNHQVPISYVSYGPFSSFAPQFDSTWATLCERDSRLLLGTYGDRTNVTNAISLREMVDNCGEYMIKVVDDLLDTLTNGEHRRTIKALETDADKSSVSQMKNAVDKIDLNKLLSDVESLENIGIDVSFTSDIRKLYKLQTVPETHQATLNKTGVMISDLALLQKNRLNSVPPTTLTEQPPPSSHELNLANKVQGKLHSQIAQYAKPGNVISPPVIHNAVGLNEEDIDLLNEFFTAAPPTTVV</sequence>
<dbReference type="InterPro" id="IPR051831">
    <property type="entry name" value="Bromodomain_contain_prot"/>
</dbReference>
<dbReference type="SUPFAM" id="SSF47370">
    <property type="entry name" value="Bromodomain"/>
    <property type="match status" value="1"/>
</dbReference>
<name>A0A1I8EQ81_WUCBA</name>
<comment type="subcellular location">
    <subcellularLocation>
        <location evidence="1">Nucleus</location>
    </subcellularLocation>
</comment>
<feature type="compositionally biased region" description="Basic and acidic residues" evidence="6">
    <location>
        <begin position="90"/>
        <end position="103"/>
    </location>
</feature>
<dbReference type="WBParaSite" id="maker-PairedContig_3686-snap-gene-1.18-mRNA-1">
    <property type="protein sequence ID" value="maker-PairedContig_3686-snap-gene-1.18-mRNA-1"/>
    <property type="gene ID" value="maker-PairedContig_3686-snap-gene-1.18"/>
</dbReference>
<dbReference type="GO" id="GO:0006357">
    <property type="term" value="P:regulation of transcription by RNA polymerase II"/>
    <property type="evidence" value="ECO:0007669"/>
    <property type="project" value="TreeGrafter"/>
</dbReference>
<evidence type="ECO:0000313" key="7">
    <source>
        <dbReference type="WBParaSite" id="maker-PairedContig_3686-snap-gene-1.18-mRNA-1"/>
    </source>
</evidence>
<evidence type="ECO:0000256" key="6">
    <source>
        <dbReference type="SAM" id="MobiDB-lite"/>
    </source>
</evidence>
<evidence type="ECO:0000256" key="5">
    <source>
        <dbReference type="ARBA" id="ARBA00023242"/>
    </source>
</evidence>
<keyword evidence="5" id="KW-0539">Nucleus</keyword>
<protein>
    <recommendedName>
        <fullName evidence="8">Bromo domain-containing protein</fullName>
    </recommendedName>
</protein>
<keyword evidence="4" id="KW-0804">Transcription</keyword>
<organism evidence="7">
    <name type="scientific">Wuchereria bancrofti</name>
    <dbReference type="NCBI Taxonomy" id="6293"/>
    <lineage>
        <taxon>Eukaryota</taxon>
        <taxon>Metazoa</taxon>
        <taxon>Ecdysozoa</taxon>
        <taxon>Nematoda</taxon>
        <taxon>Chromadorea</taxon>
        <taxon>Rhabditida</taxon>
        <taxon>Spirurina</taxon>
        <taxon>Spiruromorpha</taxon>
        <taxon>Filarioidea</taxon>
        <taxon>Onchocercidae</taxon>
        <taxon>Wuchereria</taxon>
    </lineage>
</organism>
<dbReference type="PANTHER" id="PTHR22881:SF27">
    <property type="entry name" value="BROMODOMAIN CONTAINING 7_9"/>
    <property type="match status" value="1"/>
</dbReference>
<feature type="region of interest" description="Disordered" evidence="6">
    <location>
        <begin position="22"/>
        <end position="166"/>
    </location>
</feature>
<evidence type="ECO:0008006" key="8">
    <source>
        <dbReference type="Google" id="ProtNLM"/>
    </source>
</evidence>
<dbReference type="Pfam" id="PF12024">
    <property type="entry name" value="DUF3512"/>
    <property type="match status" value="1"/>
</dbReference>
<evidence type="ECO:0000256" key="4">
    <source>
        <dbReference type="ARBA" id="ARBA00023163"/>
    </source>
</evidence>
<evidence type="ECO:0000256" key="3">
    <source>
        <dbReference type="ARBA" id="ARBA00023117"/>
    </source>
</evidence>
<keyword evidence="3" id="KW-0103">Bromodomain</keyword>
<evidence type="ECO:0000256" key="2">
    <source>
        <dbReference type="ARBA" id="ARBA00023015"/>
    </source>
</evidence>
<accession>A0A1I8EQ81</accession>
<dbReference type="InterPro" id="IPR021900">
    <property type="entry name" value="DUF3512"/>
</dbReference>
<dbReference type="STRING" id="6293.A0A1I8EQ81"/>
<evidence type="ECO:0000256" key="1">
    <source>
        <dbReference type="ARBA" id="ARBA00004123"/>
    </source>
</evidence>
<dbReference type="Gene3D" id="1.20.920.10">
    <property type="entry name" value="Bromodomain-like"/>
    <property type="match status" value="1"/>
</dbReference>
<proteinExistence type="predicted"/>
<feature type="compositionally biased region" description="Basic and acidic residues" evidence="6">
    <location>
        <begin position="127"/>
        <end position="157"/>
    </location>
</feature>
<dbReference type="PANTHER" id="PTHR22881">
    <property type="entry name" value="BROMODOMAIN CONTAINING PROTEIN"/>
    <property type="match status" value="1"/>
</dbReference>
<dbReference type="AlphaFoldDB" id="A0A1I8EQ81"/>
<dbReference type="InterPro" id="IPR036427">
    <property type="entry name" value="Bromodomain-like_sf"/>
</dbReference>
<dbReference type="GO" id="GO:0005634">
    <property type="term" value="C:nucleus"/>
    <property type="evidence" value="ECO:0007669"/>
    <property type="project" value="UniProtKB-SubCell"/>
</dbReference>
<keyword evidence="2" id="KW-0805">Transcription regulation</keyword>